<reference evidence="1" key="1">
    <citation type="journal article" date="2014" name="Front. Microbiol.">
        <title>High frequency of phylogenetically diverse reductive dehalogenase-homologous genes in deep subseafloor sedimentary metagenomes.</title>
        <authorList>
            <person name="Kawai M."/>
            <person name="Futagami T."/>
            <person name="Toyoda A."/>
            <person name="Takaki Y."/>
            <person name="Nishi S."/>
            <person name="Hori S."/>
            <person name="Arai W."/>
            <person name="Tsubouchi T."/>
            <person name="Morono Y."/>
            <person name="Uchiyama I."/>
            <person name="Ito T."/>
            <person name="Fujiyama A."/>
            <person name="Inagaki F."/>
            <person name="Takami H."/>
        </authorList>
    </citation>
    <scope>NUCLEOTIDE SEQUENCE</scope>
    <source>
        <strain evidence="1">Expedition CK06-06</strain>
    </source>
</reference>
<evidence type="ECO:0000313" key="1">
    <source>
        <dbReference type="EMBL" id="GAG31431.1"/>
    </source>
</evidence>
<dbReference type="AlphaFoldDB" id="X0Y3J0"/>
<organism evidence="1">
    <name type="scientific">marine sediment metagenome</name>
    <dbReference type="NCBI Taxonomy" id="412755"/>
    <lineage>
        <taxon>unclassified sequences</taxon>
        <taxon>metagenomes</taxon>
        <taxon>ecological metagenomes</taxon>
    </lineage>
</organism>
<name>X0Y3J0_9ZZZZ</name>
<protein>
    <submittedName>
        <fullName evidence="1">Uncharacterized protein</fullName>
    </submittedName>
</protein>
<dbReference type="EMBL" id="BARS01040047">
    <property type="protein sequence ID" value="GAG31431.1"/>
    <property type="molecule type" value="Genomic_DNA"/>
</dbReference>
<proteinExistence type="predicted"/>
<sequence>MARESTDDLAQTAAIRFGTEPINIIRIDWDDVATYYGDKTMLIDTISVVGAIVNFSTLSSQIKSDGAGDFSSVSVVLDDSDNTLKQRVNTQILEGRDVTVYQFFEGLSADDAMILLKGRISGDITWDEGERTLSFDVEQYIEDNEVGYAPDEDDIPNISKDAIDKVWPLCFGTVLKVPSVHLLRPPSGNTRESWISDLFGVRSTIKIDRGENFPQDTTIDILVGTIRVRGVMDKDIFTVEEANLP</sequence>
<feature type="non-terminal residue" evidence="1">
    <location>
        <position position="245"/>
    </location>
</feature>
<accession>X0Y3J0</accession>
<comment type="caution">
    <text evidence="1">The sequence shown here is derived from an EMBL/GenBank/DDBJ whole genome shotgun (WGS) entry which is preliminary data.</text>
</comment>
<gene>
    <name evidence="1" type="ORF">S01H1_61102</name>
</gene>